<name>A0A9D7F8Y7_9RHOO</name>
<dbReference type="Gene3D" id="3.30.700.10">
    <property type="entry name" value="Glycoprotein, Type 4 Pilin"/>
    <property type="match status" value="1"/>
</dbReference>
<evidence type="ECO:0000313" key="2">
    <source>
        <dbReference type="EMBL" id="MBK7424314.1"/>
    </source>
</evidence>
<feature type="transmembrane region" description="Helical" evidence="1">
    <location>
        <begin position="6"/>
        <end position="28"/>
    </location>
</feature>
<proteinExistence type="predicted"/>
<organism evidence="2 3">
    <name type="scientific">Candidatus Propionivibrio dominans</name>
    <dbReference type="NCBI Taxonomy" id="2954373"/>
    <lineage>
        <taxon>Bacteria</taxon>
        <taxon>Pseudomonadati</taxon>
        <taxon>Pseudomonadota</taxon>
        <taxon>Betaproteobacteria</taxon>
        <taxon>Rhodocyclales</taxon>
        <taxon>Rhodocyclaceae</taxon>
        <taxon>Propionivibrio</taxon>
    </lineage>
</organism>
<dbReference type="AlphaFoldDB" id="A0A9D7F8Y7"/>
<keyword evidence="1" id="KW-0812">Transmembrane</keyword>
<gene>
    <name evidence="2" type="ORF">IPJ48_15215</name>
</gene>
<dbReference type="Pfam" id="PF07963">
    <property type="entry name" value="N_methyl"/>
    <property type="match status" value="1"/>
</dbReference>
<accession>A0A9D7F8Y7</accession>
<dbReference type="EMBL" id="JADJNC010000028">
    <property type="protein sequence ID" value="MBK7424314.1"/>
    <property type="molecule type" value="Genomic_DNA"/>
</dbReference>
<dbReference type="NCBIfam" id="TIGR02532">
    <property type="entry name" value="IV_pilin_GFxxxE"/>
    <property type="match status" value="1"/>
</dbReference>
<evidence type="ECO:0000256" key="1">
    <source>
        <dbReference type="SAM" id="Phobius"/>
    </source>
</evidence>
<protein>
    <submittedName>
        <fullName evidence="2">Prepilin-type N-terminal cleavage/methylation domain-containing protein</fullName>
    </submittedName>
</protein>
<sequence>MNKQQSGFTLVEIAIVLVIIGLLLGGVLKGQELINSAKVKNLANDFRTIPTFVYAYQDKFRALPGDDRAADAHIGVAAATNGNGNGRIEGNWNDIPAAGACASEACNFWLHVRVANLATGTTNQGSADYTPRNAEGGLMGITGVAPVAGWTGNYFVCSTGIQGRFIRQLDLSMDDGATNTGNVRVICQDVCATAAAFPAALTVADDANLYTVCSSY</sequence>
<dbReference type="SUPFAM" id="SSF54523">
    <property type="entry name" value="Pili subunits"/>
    <property type="match status" value="1"/>
</dbReference>
<dbReference type="InterPro" id="IPR012902">
    <property type="entry name" value="N_methyl_site"/>
</dbReference>
<dbReference type="InterPro" id="IPR045584">
    <property type="entry name" value="Pilin-like"/>
</dbReference>
<comment type="caution">
    <text evidence="2">The sequence shown here is derived from an EMBL/GenBank/DDBJ whole genome shotgun (WGS) entry which is preliminary data.</text>
</comment>
<keyword evidence="1" id="KW-1133">Transmembrane helix</keyword>
<keyword evidence="1" id="KW-0472">Membrane</keyword>
<reference evidence="2" key="1">
    <citation type="submission" date="2020-10" db="EMBL/GenBank/DDBJ databases">
        <title>Connecting structure to function with the recovery of over 1000 high-quality activated sludge metagenome-assembled genomes encoding full-length rRNA genes using long-read sequencing.</title>
        <authorList>
            <person name="Singleton C.M."/>
            <person name="Petriglieri F."/>
            <person name="Kristensen J.M."/>
            <person name="Kirkegaard R.H."/>
            <person name="Michaelsen T.Y."/>
            <person name="Andersen M.H."/>
            <person name="Karst S.M."/>
            <person name="Dueholm M.S."/>
            <person name="Nielsen P.H."/>
            <person name="Albertsen M."/>
        </authorList>
    </citation>
    <scope>NUCLEOTIDE SEQUENCE</scope>
    <source>
        <strain evidence="2">EsbW_18-Q3-R4-48_MAXAC.044</strain>
    </source>
</reference>
<dbReference type="PROSITE" id="PS00409">
    <property type="entry name" value="PROKAR_NTER_METHYL"/>
    <property type="match status" value="1"/>
</dbReference>
<dbReference type="Proteomes" id="UP000886602">
    <property type="component" value="Unassembled WGS sequence"/>
</dbReference>
<evidence type="ECO:0000313" key="3">
    <source>
        <dbReference type="Proteomes" id="UP000886602"/>
    </source>
</evidence>